<dbReference type="EMBL" id="KV417591">
    <property type="protein sequence ID" value="KZP16579.1"/>
    <property type="molecule type" value="Genomic_DNA"/>
</dbReference>
<accession>A0A166F9Q7</accession>
<evidence type="ECO:0000313" key="2">
    <source>
        <dbReference type="Proteomes" id="UP000076532"/>
    </source>
</evidence>
<reference evidence="1 2" key="1">
    <citation type="journal article" date="2016" name="Mol. Biol. Evol.">
        <title>Comparative Genomics of Early-Diverging Mushroom-Forming Fungi Provides Insights into the Origins of Lignocellulose Decay Capabilities.</title>
        <authorList>
            <person name="Nagy L.G."/>
            <person name="Riley R."/>
            <person name="Tritt A."/>
            <person name="Adam C."/>
            <person name="Daum C."/>
            <person name="Floudas D."/>
            <person name="Sun H."/>
            <person name="Yadav J.S."/>
            <person name="Pangilinan J."/>
            <person name="Larsson K.H."/>
            <person name="Matsuura K."/>
            <person name="Barry K."/>
            <person name="Labutti K."/>
            <person name="Kuo R."/>
            <person name="Ohm R.A."/>
            <person name="Bhattacharya S.S."/>
            <person name="Shirouzu T."/>
            <person name="Yoshinaga Y."/>
            <person name="Martin F.M."/>
            <person name="Grigoriev I.V."/>
            <person name="Hibbett D.S."/>
        </authorList>
    </citation>
    <scope>NUCLEOTIDE SEQUENCE [LARGE SCALE GENOMIC DNA]</scope>
    <source>
        <strain evidence="1 2">CBS 109695</strain>
    </source>
</reference>
<protein>
    <submittedName>
        <fullName evidence="1">Uncharacterized protein</fullName>
    </submittedName>
</protein>
<dbReference type="AlphaFoldDB" id="A0A166F9Q7"/>
<gene>
    <name evidence="1" type="ORF">FIBSPDRAFT_865723</name>
</gene>
<proteinExistence type="predicted"/>
<name>A0A166F9Q7_9AGAM</name>
<evidence type="ECO:0000313" key="1">
    <source>
        <dbReference type="EMBL" id="KZP16579.1"/>
    </source>
</evidence>
<dbReference type="Proteomes" id="UP000076532">
    <property type="component" value="Unassembled WGS sequence"/>
</dbReference>
<sequence length="71" mass="8509">MPVSYRQRLHNYLQTIYRNSHSLRIIVRRVNRTWQASVYIYNELWAQATHTRAAEAREAAAEIALSRHRGW</sequence>
<organism evidence="1 2">
    <name type="scientific">Athelia psychrophila</name>
    <dbReference type="NCBI Taxonomy" id="1759441"/>
    <lineage>
        <taxon>Eukaryota</taxon>
        <taxon>Fungi</taxon>
        <taxon>Dikarya</taxon>
        <taxon>Basidiomycota</taxon>
        <taxon>Agaricomycotina</taxon>
        <taxon>Agaricomycetes</taxon>
        <taxon>Agaricomycetidae</taxon>
        <taxon>Atheliales</taxon>
        <taxon>Atheliaceae</taxon>
        <taxon>Athelia</taxon>
    </lineage>
</organism>
<keyword evidence="2" id="KW-1185">Reference proteome</keyword>